<evidence type="ECO:0000256" key="1">
    <source>
        <dbReference type="SAM" id="MobiDB-lite"/>
    </source>
</evidence>
<organism evidence="2 3">
    <name type="scientific">Nitrosomonas communis</name>
    <dbReference type="NCBI Taxonomy" id="44574"/>
    <lineage>
        <taxon>Bacteria</taxon>
        <taxon>Pseudomonadati</taxon>
        <taxon>Pseudomonadota</taxon>
        <taxon>Betaproteobacteria</taxon>
        <taxon>Nitrosomonadales</taxon>
        <taxon>Nitrosomonadaceae</taxon>
        <taxon>Nitrosomonas</taxon>
    </lineage>
</organism>
<gene>
    <name evidence="2" type="ORF">SAMN05421863_104917</name>
</gene>
<sequence>MKRSKSDVPKPTVRVLKEGTCRSLSGKSTLTYHVGCTAESEVHFRLADNTGDGFFSDEWVALSAVQEAFERQPKGKPIISHILYPLFQGRSLNTPAFLMAVLKAEGLVKPLGDKQRGYERADPAEFVAGIKKLINSDVPLKAEEGKQSPESTPQRAKRGKKAADKSTSQGASAPAS</sequence>
<accession>A0A1I4TCH5</accession>
<reference evidence="3" key="1">
    <citation type="submission" date="2016-10" db="EMBL/GenBank/DDBJ databases">
        <authorList>
            <person name="Varghese N."/>
            <person name="Submissions S."/>
        </authorList>
    </citation>
    <scope>NUCLEOTIDE SEQUENCE [LARGE SCALE GENOMIC DNA]</scope>
    <source>
        <strain evidence="3">Nm44</strain>
    </source>
</reference>
<feature type="compositionally biased region" description="Polar residues" evidence="1">
    <location>
        <begin position="165"/>
        <end position="176"/>
    </location>
</feature>
<feature type="region of interest" description="Disordered" evidence="1">
    <location>
        <begin position="138"/>
        <end position="176"/>
    </location>
</feature>
<evidence type="ECO:0000313" key="3">
    <source>
        <dbReference type="Proteomes" id="UP000183287"/>
    </source>
</evidence>
<dbReference type="RefSeq" id="WP_074906438.1">
    <property type="nucleotide sequence ID" value="NZ_FOUB01000049.1"/>
</dbReference>
<evidence type="ECO:0000313" key="2">
    <source>
        <dbReference type="EMBL" id="SFM74386.1"/>
    </source>
</evidence>
<dbReference type="AlphaFoldDB" id="A0A1I4TCH5"/>
<dbReference type="Proteomes" id="UP000183287">
    <property type="component" value="Unassembled WGS sequence"/>
</dbReference>
<protein>
    <submittedName>
        <fullName evidence="2">Uncharacterized protein</fullName>
    </submittedName>
</protein>
<name>A0A1I4TCH5_9PROT</name>
<dbReference type="EMBL" id="FOUB01000049">
    <property type="protein sequence ID" value="SFM74386.1"/>
    <property type="molecule type" value="Genomic_DNA"/>
</dbReference>
<keyword evidence="3" id="KW-1185">Reference proteome</keyword>
<dbReference type="OrthoDB" id="8910049at2"/>
<proteinExistence type="predicted"/>